<protein>
    <submittedName>
        <fullName evidence="5">ABC-ATPase domain-containing protein</fullName>
    </submittedName>
</protein>
<feature type="domain" description="ATPase of the ABC class C-terminal" evidence="2">
    <location>
        <begin position="167"/>
        <end position="448"/>
    </location>
</feature>
<name>A0ABW5RU90_9BACI</name>
<proteinExistence type="predicted"/>
<reference evidence="6" key="1">
    <citation type="journal article" date="2019" name="Int. J. Syst. Evol. Microbiol.">
        <title>The Global Catalogue of Microorganisms (GCM) 10K type strain sequencing project: providing services to taxonomists for standard genome sequencing and annotation.</title>
        <authorList>
            <consortium name="The Broad Institute Genomics Platform"/>
            <consortium name="The Broad Institute Genome Sequencing Center for Infectious Disease"/>
            <person name="Wu L."/>
            <person name="Ma J."/>
        </authorList>
    </citation>
    <scope>NUCLEOTIDE SEQUENCE [LARGE SCALE GENOMIC DNA]</scope>
    <source>
        <strain evidence="6">KCTC 3913</strain>
    </source>
</reference>
<evidence type="ECO:0000259" key="3">
    <source>
        <dbReference type="Pfam" id="PF20446"/>
    </source>
</evidence>
<dbReference type="Proteomes" id="UP001597506">
    <property type="component" value="Unassembled WGS sequence"/>
</dbReference>
<gene>
    <name evidence="5" type="ORF">ACFSUL_15260</name>
</gene>
<dbReference type="InterPro" id="IPR049069">
    <property type="entry name" value="MRB1590-like_C"/>
</dbReference>
<evidence type="ECO:0000313" key="6">
    <source>
        <dbReference type="Proteomes" id="UP001597506"/>
    </source>
</evidence>
<sequence length="565" mass="62845">MNKLQEKLMYIDGKGYKAYKDIRGIYTYSEFQLSVDYVQGDPFASPSKIRILIDTNLLPLEESWIENEQQVCYCEDLIARKVGNILADQISKSRGTGKSGNIAIDRPGQEVLKRSAVTVTSKVTTICLSVGLPAAGRRILGKQAEKMFLQEIPTLIRKSALAITGADFEQVVKLCDQQQAIRQYLDKNDLIAFIANESILPRENGISNRPLQKGKVVPFHSPASLEIEIDIPHAKETIKGLGIKKGITLIVGGGFHGKSTLLHALERGVYNHIRGDGREFVLTNQNAVKIRSEDGRSVNGVNISPFINNLPYQQDTTHFTSENASGSTSQAANIMEAIEAGAQALLIDEDTSATNFMIRDARMQALVSAETEPITPFVDKIGQLLEEQAISTTLVMGGSGDYFSIADTIIKMENYLPYDVTQEAQDIAERIKIERNQEGGNQFGSFQPRIPHNRSLNSRKGKKSKIASRGKNSIQFGMTTIDLHHVEQLVDESQTRMIAEILYYWERKGTLNNKSISELLDEIEEIQKQGFHRVSSHSGHPGELAVVRRFELAAALNRMRSLQIK</sequence>
<evidence type="ECO:0000256" key="1">
    <source>
        <dbReference type="SAM" id="MobiDB-lite"/>
    </source>
</evidence>
<dbReference type="PANTHER" id="PTHR38149:SF1">
    <property type="entry name" value="ATPASE"/>
    <property type="match status" value="1"/>
</dbReference>
<evidence type="ECO:0000259" key="2">
    <source>
        <dbReference type="Pfam" id="PF09818"/>
    </source>
</evidence>
<feature type="domain" description="ATPase of the ABC class N-terminal" evidence="3">
    <location>
        <begin position="1"/>
        <end position="159"/>
    </location>
</feature>
<dbReference type="InterPro" id="IPR019195">
    <property type="entry name" value="ABC_ATPase_put"/>
</dbReference>
<dbReference type="InterPro" id="IPR046834">
    <property type="entry name" value="ABC_ATPase_C"/>
</dbReference>
<comment type="caution">
    <text evidence="5">The sequence shown here is derived from an EMBL/GenBank/DDBJ whole genome shotgun (WGS) entry which is preliminary data.</text>
</comment>
<evidence type="ECO:0000313" key="5">
    <source>
        <dbReference type="EMBL" id="MFD2682098.1"/>
    </source>
</evidence>
<dbReference type="EMBL" id="JBHUMF010000031">
    <property type="protein sequence ID" value="MFD2682098.1"/>
    <property type="molecule type" value="Genomic_DNA"/>
</dbReference>
<feature type="domain" description="MRB1590-like C-terminal" evidence="4">
    <location>
        <begin position="465"/>
        <end position="565"/>
    </location>
</feature>
<keyword evidence="6" id="KW-1185">Reference proteome</keyword>
<dbReference type="PANTHER" id="PTHR38149">
    <property type="entry name" value="ATPASE"/>
    <property type="match status" value="1"/>
</dbReference>
<organism evidence="5 6">
    <name type="scientific">Bacillus seohaeanensis</name>
    <dbReference type="NCBI Taxonomy" id="284580"/>
    <lineage>
        <taxon>Bacteria</taxon>
        <taxon>Bacillati</taxon>
        <taxon>Bacillota</taxon>
        <taxon>Bacilli</taxon>
        <taxon>Bacillales</taxon>
        <taxon>Bacillaceae</taxon>
        <taxon>Bacillus</taxon>
    </lineage>
</organism>
<evidence type="ECO:0000259" key="4">
    <source>
        <dbReference type="Pfam" id="PF21117"/>
    </source>
</evidence>
<dbReference type="Pfam" id="PF20446">
    <property type="entry name" value="ABC_N"/>
    <property type="match status" value="1"/>
</dbReference>
<feature type="compositionally biased region" description="Basic residues" evidence="1">
    <location>
        <begin position="457"/>
        <end position="468"/>
    </location>
</feature>
<dbReference type="RefSeq" id="WP_377936812.1">
    <property type="nucleotide sequence ID" value="NZ_JBHUMF010000031.1"/>
</dbReference>
<dbReference type="Pfam" id="PF09818">
    <property type="entry name" value="ABC_ATPase"/>
    <property type="match status" value="1"/>
</dbReference>
<dbReference type="InterPro" id="IPR046833">
    <property type="entry name" value="ABC_N"/>
</dbReference>
<feature type="region of interest" description="Disordered" evidence="1">
    <location>
        <begin position="439"/>
        <end position="468"/>
    </location>
</feature>
<accession>A0ABW5RU90</accession>
<dbReference type="Pfam" id="PF21117">
    <property type="entry name" value="MRB1590_C"/>
    <property type="match status" value="1"/>
</dbReference>